<dbReference type="CDD" id="cd02573">
    <property type="entry name" value="PseudoU_synth_EcTruB"/>
    <property type="match status" value="1"/>
</dbReference>
<evidence type="ECO:0000256" key="4">
    <source>
        <dbReference type="ARBA" id="ARBA00023235"/>
    </source>
</evidence>
<evidence type="ECO:0000259" key="6">
    <source>
        <dbReference type="Pfam" id="PF01509"/>
    </source>
</evidence>
<dbReference type="AlphaFoldDB" id="A0A7W5JTN4"/>
<dbReference type="Gene3D" id="3.30.2350.10">
    <property type="entry name" value="Pseudouridine synthase"/>
    <property type="match status" value="1"/>
</dbReference>
<evidence type="ECO:0000313" key="9">
    <source>
        <dbReference type="EMBL" id="MBB3326129.1"/>
    </source>
</evidence>
<comment type="catalytic activity">
    <reaction evidence="1 5">
        <text>uridine(55) in tRNA = pseudouridine(55) in tRNA</text>
        <dbReference type="Rhea" id="RHEA:42532"/>
        <dbReference type="Rhea" id="RHEA-COMP:10101"/>
        <dbReference type="Rhea" id="RHEA-COMP:10102"/>
        <dbReference type="ChEBI" id="CHEBI:65314"/>
        <dbReference type="ChEBI" id="CHEBI:65315"/>
        <dbReference type="EC" id="5.4.99.25"/>
    </reaction>
</comment>
<comment type="caution">
    <text evidence="9">The sequence shown here is derived from an EMBL/GenBank/DDBJ whole genome shotgun (WGS) entry which is preliminary data.</text>
</comment>
<evidence type="ECO:0000256" key="2">
    <source>
        <dbReference type="ARBA" id="ARBA00005642"/>
    </source>
</evidence>
<dbReference type="PANTHER" id="PTHR13767">
    <property type="entry name" value="TRNA-PSEUDOURIDINE SYNTHASE"/>
    <property type="match status" value="1"/>
</dbReference>
<keyword evidence="3 5" id="KW-0819">tRNA processing</keyword>
<evidence type="ECO:0000256" key="1">
    <source>
        <dbReference type="ARBA" id="ARBA00000385"/>
    </source>
</evidence>
<dbReference type="InterPro" id="IPR014780">
    <property type="entry name" value="tRNA_psdUridine_synth_TruB"/>
</dbReference>
<dbReference type="InterPro" id="IPR020103">
    <property type="entry name" value="PsdUridine_synth_cat_dom_sf"/>
</dbReference>
<comment type="similarity">
    <text evidence="2 5">Belongs to the pseudouridine synthase TruB family. Type 1 subfamily.</text>
</comment>
<sequence length="290" mass="30462">MVVDKAAGLTSHGVVGRVRRLLGTRKVGHAGTLDPMATGVLVVGVERATRLLGHLTLTDKTYEATIRLGVGTVTDDAEGDVVATPGAPELDTIRLEVALDALRGPILQVPTAVSAIKVDGVRSYARVRAGEEVALVPRPVTVHRFDVLARRDAEAEGVAVIDLDVVVDCSSGTYIRALARDLGSALGSAGHLTALRRTRVGPFTLDEAVVLPEPGHDVTPPRVEPIAQVAARSFPVVVLDADRSADVRVGRRLPQLALEGLTALVDQDGTFLALYRPGPDGARPEAVFVG</sequence>
<feature type="active site" description="Nucleophile" evidence="5">
    <location>
        <position position="34"/>
    </location>
</feature>
<dbReference type="GO" id="GO:0031119">
    <property type="term" value="P:tRNA pseudouridine synthesis"/>
    <property type="evidence" value="ECO:0007669"/>
    <property type="project" value="UniProtKB-UniRule"/>
</dbReference>
<name>A0A7W5JTN4_9ACTN</name>
<gene>
    <name evidence="5" type="primary">truB</name>
    <name evidence="9" type="ORF">FHX39_001073</name>
</gene>
<dbReference type="HAMAP" id="MF_01080">
    <property type="entry name" value="TruB_bact"/>
    <property type="match status" value="1"/>
</dbReference>
<dbReference type="InterPro" id="IPR015947">
    <property type="entry name" value="PUA-like_sf"/>
</dbReference>
<feature type="domain" description="tRNA pseudouridine synthase II TruB subfamily 2 C-terminal" evidence="7">
    <location>
        <begin position="234"/>
        <end position="288"/>
    </location>
</feature>
<organism evidence="9 10">
    <name type="scientific">Microlunatus antarcticus</name>
    <dbReference type="NCBI Taxonomy" id="53388"/>
    <lineage>
        <taxon>Bacteria</taxon>
        <taxon>Bacillati</taxon>
        <taxon>Actinomycetota</taxon>
        <taxon>Actinomycetes</taxon>
        <taxon>Propionibacteriales</taxon>
        <taxon>Propionibacteriaceae</taxon>
        <taxon>Microlunatus</taxon>
    </lineage>
</organism>
<evidence type="ECO:0000256" key="5">
    <source>
        <dbReference type="HAMAP-Rule" id="MF_01080"/>
    </source>
</evidence>
<dbReference type="GO" id="GO:1990481">
    <property type="term" value="P:mRNA pseudouridine synthesis"/>
    <property type="evidence" value="ECO:0007669"/>
    <property type="project" value="TreeGrafter"/>
</dbReference>
<reference evidence="9 10" key="1">
    <citation type="submission" date="2020-08" db="EMBL/GenBank/DDBJ databases">
        <title>Sequencing the genomes of 1000 actinobacteria strains.</title>
        <authorList>
            <person name="Klenk H.-P."/>
        </authorList>
    </citation>
    <scope>NUCLEOTIDE SEQUENCE [LARGE SCALE GENOMIC DNA]</scope>
    <source>
        <strain evidence="9 10">DSM 11053</strain>
    </source>
</reference>
<dbReference type="GO" id="GO:0003723">
    <property type="term" value="F:RNA binding"/>
    <property type="evidence" value="ECO:0007669"/>
    <property type="project" value="InterPro"/>
</dbReference>
<dbReference type="SUPFAM" id="SSF55120">
    <property type="entry name" value="Pseudouridine synthase"/>
    <property type="match status" value="1"/>
</dbReference>
<accession>A0A7W5JTN4</accession>
<keyword evidence="4 5" id="KW-0413">Isomerase</keyword>
<dbReference type="PANTHER" id="PTHR13767:SF2">
    <property type="entry name" value="PSEUDOURIDYLATE SYNTHASE TRUB1"/>
    <property type="match status" value="1"/>
</dbReference>
<dbReference type="Gene3D" id="2.30.130.10">
    <property type="entry name" value="PUA domain"/>
    <property type="match status" value="1"/>
</dbReference>
<dbReference type="Pfam" id="PF09142">
    <property type="entry name" value="TruB_C"/>
    <property type="match status" value="1"/>
</dbReference>
<keyword evidence="10" id="KW-1185">Reference proteome</keyword>
<protein>
    <recommendedName>
        <fullName evidence="5">tRNA pseudouridine synthase B</fullName>
        <ecNumber evidence="5">5.4.99.25</ecNumber>
    </recommendedName>
    <alternativeName>
        <fullName evidence="5">tRNA pseudouridine(55) synthase</fullName>
        <shortName evidence="5">Psi55 synthase</shortName>
    </alternativeName>
    <alternativeName>
        <fullName evidence="5">tRNA pseudouridylate synthase</fullName>
    </alternativeName>
    <alternativeName>
        <fullName evidence="5">tRNA-uridine isomerase</fullName>
    </alternativeName>
</protein>
<evidence type="ECO:0000259" key="8">
    <source>
        <dbReference type="Pfam" id="PF16198"/>
    </source>
</evidence>
<dbReference type="Pfam" id="PF01509">
    <property type="entry name" value="TruB_N"/>
    <property type="match status" value="1"/>
</dbReference>
<comment type="function">
    <text evidence="5">Responsible for synthesis of pseudouridine from uracil-55 in the psi GC loop of transfer RNAs.</text>
</comment>
<dbReference type="InterPro" id="IPR015225">
    <property type="entry name" value="tRNA_psdUridine_synth_fam2_C"/>
</dbReference>
<evidence type="ECO:0000256" key="3">
    <source>
        <dbReference type="ARBA" id="ARBA00022694"/>
    </source>
</evidence>
<dbReference type="InterPro" id="IPR032819">
    <property type="entry name" value="TruB_C"/>
</dbReference>
<dbReference type="Proteomes" id="UP000565572">
    <property type="component" value="Unassembled WGS sequence"/>
</dbReference>
<dbReference type="SUPFAM" id="SSF88697">
    <property type="entry name" value="PUA domain-like"/>
    <property type="match status" value="1"/>
</dbReference>
<proteinExistence type="inferred from homology"/>
<dbReference type="EMBL" id="JACHZG010000001">
    <property type="protein sequence ID" value="MBB3326129.1"/>
    <property type="molecule type" value="Genomic_DNA"/>
</dbReference>
<dbReference type="GO" id="GO:0160148">
    <property type="term" value="F:tRNA pseudouridine(55) synthase activity"/>
    <property type="evidence" value="ECO:0007669"/>
    <property type="project" value="UniProtKB-EC"/>
</dbReference>
<evidence type="ECO:0000259" key="7">
    <source>
        <dbReference type="Pfam" id="PF09142"/>
    </source>
</evidence>
<feature type="domain" description="Pseudouridine synthase II N-terminal" evidence="6">
    <location>
        <begin position="19"/>
        <end position="175"/>
    </location>
</feature>
<dbReference type="EC" id="5.4.99.25" evidence="5"/>
<evidence type="ECO:0000313" key="10">
    <source>
        <dbReference type="Proteomes" id="UP000565572"/>
    </source>
</evidence>
<dbReference type="InterPro" id="IPR002501">
    <property type="entry name" value="PsdUridine_synth_N"/>
</dbReference>
<dbReference type="Pfam" id="PF16198">
    <property type="entry name" value="TruB_C_2"/>
    <property type="match status" value="1"/>
</dbReference>
<dbReference type="InterPro" id="IPR036974">
    <property type="entry name" value="PUA_sf"/>
</dbReference>
<feature type="domain" description="tRNA pseudouridylate synthase B C-terminal" evidence="8">
    <location>
        <begin position="176"/>
        <end position="209"/>
    </location>
</feature>
<dbReference type="NCBIfam" id="TIGR00431">
    <property type="entry name" value="TruB"/>
    <property type="match status" value="1"/>
</dbReference>